<dbReference type="GeneTree" id="ENSGT01140000283180"/>
<dbReference type="AlphaFoldDB" id="A0A4W5RSM5"/>
<reference evidence="2" key="2">
    <citation type="submission" date="2025-08" db="UniProtKB">
        <authorList>
            <consortium name="Ensembl"/>
        </authorList>
    </citation>
    <scope>IDENTIFICATION</scope>
</reference>
<keyword evidence="3" id="KW-1185">Reference proteome</keyword>
<evidence type="ECO:0000256" key="1">
    <source>
        <dbReference type="SAM" id="MobiDB-lite"/>
    </source>
</evidence>
<evidence type="ECO:0000313" key="3">
    <source>
        <dbReference type="Proteomes" id="UP000314982"/>
    </source>
</evidence>
<organism evidence="2 3">
    <name type="scientific">Hucho hucho</name>
    <name type="common">huchen</name>
    <dbReference type="NCBI Taxonomy" id="62062"/>
    <lineage>
        <taxon>Eukaryota</taxon>
        <taxon>Metazoa</taxon>
        <taxon>Chordata</taxon>
        <taxon>Craniata</taxon>
        <taxon>Vertebrata</taxon>
        <taxon>Euteleostomi</taxon>
        <taxon>Actinopterygii</taxon>
        <taxon>Neopterygii</taxon>
        <taxon>Teleostei</taxon>
        <taxon>Protacanthopterygii</taxon>
        <taxon>Salmoniformes</taxon>
        <taxon>Salmonidae</taxon>
        <taxon>Salmoninae</taxon>
        <taxon>Hucho</taxon>
    </lineage>
</organism>
<proteinExistence type="predicted"/>
<accession>A0A4W5RSM5</accession>
<reference evidence="3" key="1">
    <citation type="submission" date="2018-06" db="EMBL/GenBank/DDBJ databases">
        <title>Genome assembly of Danube salmon.</title>
        <authorList>
            <person name="Macqueen D.J."/>
            <person name="Gundappa M.K."/>
        </authorList>
    </citation>
    <scope>NUCLEOTIDE SEQUENCE [LARGE SCALE GENOMIC DNA]</scope>
</reference>
<reference evidence="2" key="3">
    <citation type="submission" date="2025-09" db="UniProtKB">
        <authorList>
            <consortium name="Ensembl"/>
        </authorList>
    </citation>
    <scope>IDENTIFICATION</scope>
</reference>
<evidence type="ECO:0000313" key="2">
    <source>
        <dbReference type="Ensembl" id="ENSHHUP00000089120.1"/>
    </source>
</evidence>
<dbReference type="Proteomes" id="UP000314982">
    <property type="component" value="Unassembled WGS sequence"/>
</dbReference>
<sequence>MEDGKPDLLVVKEETIEDGPENIDLLSGLKMGEQGGWLEASRGDWAASLDSQTQMGAAKGPGDIITDQPRTRS</sequence>
<name>A0A4W5RSM5_9TELE</name>
<feature type="region of interest" description="Disordered" evidence="1">
    <location>
        <begin position="50"/>
        <end position="73"/>
    </location>
</feature>
<dbReference type="Ensembl" id="ENSHHUT00000091883.1">
    <property type="protein sequence ID" value="ENSHHUP00000089120.1"/>
    <property type="gene ID" value="ENSHHUG00000051458.1"/>
</dbReference>
<protein>
    <submittedName>
        <fullName evidence="2">Uncharacterized protein</fullName>
    </submittedName>
</protein>